<gene>
    <name evidence="1" type="ORF">RRF57_005745</name>
</gene>
<evidence type="ECO:0000313" key="1">
    <source>
        <dbReference type="EMBL" id="KAK5630030.1"/>
    </source>
</evidence>
<keyword evidence="2" id="KW-1185">Reference proteome</keyword>
<name>A0AAN7UD47_9PEZI</name>
<protein>
    <submittedName>
        <fullName evidence="1">Uncharacterized protein</fullName>
    </submittedName>
</protein>
<dbReference type="Proteomes" id="UP001305414">
    <property type="component" value="Unassembled WGS sequence"/>
</dbReference>
<reference evidence="1 2" key="1">
    <citation type="submission" date="2023-10" db="EMBL/GenBank/DDBJ databases">
        <title>Draft genome sequence of Xylaria bambusicola isolate GMP-LS, the root and basal stem rot pathogen of sugarcane in Indonesia.</title>
        <authorList>
            <person name="Selvaraj P."/>
            <person name="Muralishankar V."/>
            <person name="Muruganantham S."/>
            <person name="Sp S."/>
            <person name="Haryani S."/>
            <person name="Lau K.J.X."/>
            <person name="Naqvi N.I."/>
        </authorList>
    </citation>
    <scope>NUCLEOTIDE SEQUENCE [LARGE SCALE GENOMIC DNA]</scope>
    <source>
        <strain evidence="1">GMP-LS</strain>
    </source>
</reference>
<proteinExistence type="predicted"/>
<dbReference type="PANTHER" id="PTHR38846">
    <property type="entry name" value="C3H1-TYPE DOMAIN-CONTAINING PROTEIN"/>
    <property type="match status" value="1"/>
</dbReference>
<comment type="caution">
    <text evidence="1">The sequence shown here is derived from an EMBL/GenBank/DDBJ whole genome shotgun (WGS) entry which is preliminary data.</text>
</comment>
<dbReference type="AlphaFoldDB" id="A0AAN7UD47"/>
<dbReference type="PANTHER" id="PTHR38846:SF1">
    <property type="entry name" value="C3H1-TYPE DOMAIN-CONTAINING PROTEIN"/>
    <property type="match status" value="1"/>
</dbReference>
<accession>A0AAN7UD47</accession>
<sequence length="146" mass="16516">MAKRKNKGARAAANAAPLQQPAVVATWNEYMGQGELQDFQRLMADLGFEEYFPSKTKCRQALKTVWVNIPDFLHAVNTGQPVYHFPNEHELSRYTVKSRKFYPKNYIPKGSPLRQLLAHILGGKSRRNHDDSGLAVTMGALSLTDW</sequence>
<evidence type="ECO:0000313" key="2">
    <source>
        <dbReference type="Proteomes" id="UP001305414"/>
    </source>
</evidence>
<dbReference type="EMBL" id="JAWHQM010000013">
    <property type="protein sequence ID" value="KAK5630030.1"/>
    <property type="molecule type" value="Genomic_DNA"/>
</dbReference>
<organism evidence="1 2">
    <name type="scientific">Xylaria bambusicola</name>
    <dbReference type="NCBI Taxonomy" id="326684"/>
    <lineage>
        <taxon>Eukaryota</taxon>
        <taxon>Fungi</taxon>
        <taxon>Dikarya</taxon>
        <taxon>Ascomycota</taxon>
        <taxon>Pezizomycotina</taxon>
        <taxon>Sordariomycetes</taxon>
        <taxon>Xylariomycetidae</taxon>
        <taxon>Xylariales</taxon>
        <taxon>Xylariaceae</taxon>
        <taxon>Xylaria</taxon>
    </lineage>
</organism>